<dbReference type="SUPFAM" id="SSF50353">
    <property type="entry name" value="Cytokine"/>
    <property type="match status" value="1"/>
</dbReference>
<keyword evidence="10" id="KW-0395">Inflammatory response</keyword>
<evidence type="ECO:0000256" key="1">
    <source>
        <dbReference type="ARBA" id="ARBA00004371"/>
    </source>
</evidence>
<feature type="region of interest" description="Disordered" evidence="13">
    <location>
        <begin position="1"/>
        <end position="24"/>
    </location>
</feature>
<evidence type="ECO:0000256" key="13">
    <source>
        <dbReference type="SAM" id="MobiDB-lite"/>
    </source>
</evidence>
<keyword evidence="15" id="KW-1185">Reference proteome</keyword>
<evidence type="ECO:0000256" key="4">
    <source>
        <dbReference type="ARBA" id="ARBA00010448"/>
    </source>
</evidence>
<proteinExistence type="inferred from homology"/>
<evidence type="ECO:0000256" key="6">
    <source>
        <dbReference type="ARBA" id="ARBA00022490"/>
    </source>
</evidence>
<dbReference type="GO" id="GO:0042119">
    <property type="term" value="P:neutrophil activation"/>
    <property type="evidence" value="ECO:0007669"/>
    <property type="project" value="TreeGrafter"/>
</dbReference>
<dbReference type="GO" id="GO:0005764">
    <property type="term" value="C:lysosome"/>
    <property type="evidence" value="ECO:0007669"/>
    <property type="project" value="UniProtKB-SubCell"/>
</dbReference>
<dbReference type="GO" id="GO:0001660">
    <property type="term" value="P:fever generation"/>
    <property type="evidence" value="ECO:0007669"/>
    <property type="project" value="UniProtKB-KW"/>
</dbReference>
<evidence type="ECO:0000256" key="2">
    <source>
        <dbReference type="ARBA" id="ARBA00004514"/>
    </source>
</evidence>
<evidence type="ECO:0000256" key="11">
    <source>
        <dbReference type="ARBA" id="ARBA00023228"/>
    </source>
</evidence>
<dbReference type="GO" id="GO:0005615">
    <property type="term" value="C:extracellular space"/>
    <property type="evidence" value="ECO:0007669"/>
    <property type="project" value="UniProtKB-KW"/>
</dbReference>
<comment type="similarity">
    <text evidence="4">Belongs to the IL-1 family.</text>
</comment>
<dbReference type="GO" id="GO:0048246">
    <property type="term" value="P:macrophage chemotaxis"/>
    <property type="evidence" value="ECO:0007669"/>
    <property type="project" value="TreeGrafter"/>
</dbReference>
<keyword evidence="9" id="KW-0666">Pyrogen</keyword>
<dbReference type="Gene3D" id="2.80.10.50">
    <property type="match status" value="1"/>
</dbReference>
<keyword evidence="12" id="KW-0497">Mitogen</keyword>
<dbReference type="GO" id="GO:0005829">
    <property type="term" value="C:cytosol"/>
    <property type="evidence" value="ECO:0007669"/>
    <property type="project" value="UniProtKB-SubCell"/>
</dbReference>
<evidence type="ECO:0000256" key="7">
    <source>
        <dbReference type="ARBA" id="ARBA00022514"/>
    </source>
</evidence>
<dbReference type="GO" id="GO:1901222">
    <property type="term" value="P:regulation of non-canonical NF-kappaB signal transduction"/>
    <property type="evidence" value="ECO:0007669"/>
    <property type="project" value="TreeGrafter"/>
</dbReference>
<organism evidence="14 15">
    <name type="scientific">Phoxinus phoxinus</name>
    <name type="common">Eurasian minnow</name>
    <dbReference type="NCBI Taxonomy" id="58324"/>
    <lineage>
        <taxon>Eukaryota</taxon>
        <taxon>Metazoa</taxon>
        <taxon>Chordata</taxon>
        <taxon>Craniata</taxon>
        <taxon>Vertebrata</taxon>
        <taxon>Euteleostomi</taxon>
        <taxon>Actinopterygii</taxon>
        <taxon>Neopterygii</taxon>
        <taxon>Teleostei</taxon>
        <taxon>Ostariophysi</taxon>
        <taxon>Cypriniformes</taxon>
        <taxon>Leuciscidae</taxon>
        <taxon>Phoxininae</taxon>
        <taxon>Phoxinus</taxon>
    </lineage>
</organism>
<keyword evidence="11" id="KW-0458">Lysosome</keyword>
<evidence type="ECO:0000256" key="9">
    <source>
        <dbReference type="ARBA" id="ARBA00022620"/>
    </source>
</evidence>
<sequence>MNMAAEIVNHPSPGKTEERESEDTCGAIKKKMKLRFSLRMLSEEDSEKGWHQESIDEDIEDDCFDDDDELLVSLANMSFNLVDDQDPDTDEPICSSDHQFNEVVVTPEQADFGFISAQIGKLNREQNNLFLKSKSVKKYIASGQYNQICLVDTMSAKITIFRFMATKDTGSHVSVVLNFTGTDNYFCCTSEGEEKILKITRYDKKKLHISGDDQEKTALVFYMSITPLGHRHFESALHRGWFIHTVDSGAVKMQRGTLTSSNCFDLIESDATKTFRF</sequence>
<dbReference type="AlphaFoldDB" id="A0AAN9GTG1"/>
<dbReference type="GO" id="GO:0051781">
    <property type="term" value="P:positive regulation of cell division"/>
    <property type="evidence" value="ECO:0007669"/>
    <property type="project" value="UniProtKB-KW"/>
</dbReference>
<accession>A0AAN9GTG1</accession>
<dbReference type="CDD" id="cd00100">
    <property type="entry name" value="beta-trefoil_IL1"/>
    <property type="match status" value="1"/>
</dbReference>
<dbReference type="GO" id="GO:0005125">
    <property type="term" value="F:cytokine activity"/>
    <property type="evidence" value="ECO:0007669"/>
    <property type="project" value="UniProtKB-KW"/>
</dbReference>
<dbReference type="GO" id="GO:0019221">
    <property type="term" value="P:cytokine-mediated signaling pathway"/>
    <property type="evidence" value="ECO:0007669"/>
    <property type="project" value="TreeGrafter"/>
</dbReference>
<dbReference type="GO" id="GO:0010628">
    <property type="term" value="P:positive regulation of gene expression"/>
    <property type="evidence" value="ECO:0007669"/>
    <property type="project" value="TreeGrafter"/>
</dbReference>
<dbReference type="Proteomes" id="UP001364617">
    <property type="component" value="Unassembled WGS sequence"/>
</dbReference>
<reference evidence="14 15" key="1">
    <citation type="submission" date="2024-02" db="EMBL/GenBank/DDBJ databases">
        <title>Chromosome-level genome assembly of the Eurasian Minnow (Phoxinus phoxinus).</title>
        <authorList>
            <person name="Oriowo T.O."/>
            <person name="Martin S."/>
            <person name="Stange M."/>
            <person name="Chrysostomakis Y."/>
            <person name="Brown T."/>
            <person name="Winkler S."/>
            <person name="Kukowka S."/>
            <person name="Myers E.W."/>
            <person name="Bohne A."/>
        </authorList>
    </citation>
    <scope>NUCLEOTIDE SEQUENCE [LARGE SCALE GENOMIC DNA]</scope>
    <source>
        <strain evidence="14">ZFMK-TIS-60720</strain>
        <tissue evidence="14">Whole Organism</tissue>
    </source>
</reference>
<evidence type="ECO:0000256" key="8">
    <source>
        <dbReference type="ARBA" id="ARBA00022525"/>
    </source>
</evidence>
<comment type="subcellular location">
    <subcellularLocation>
        <location evidence="2">Cytoplasm</location>
        <location evidence="2">Cytosol</location>
    </subcellularLocation>
    <subcellularLocation>
        <location evidence="1">Lysosome</location>
    </subcellularLocation>
    <subcellularLocation>
        <location evidence="3">Secreted</location>
        <location evidence="3">Extracellular exosome</location>
    </subcellularLocation>
</comment>
<dbReference type="GO" id="GO:0071222">
    <property type="term" value="P:cellular response to lipopolysaccharide"/>
    <property type="evidence" value="ECO:0007669"/>
    <property type="project" value="TreeGrafter"/>
</dbReference>
<dbReference type="InterPro" id="IPR008996">
    <property type="entry name" value="IL1/FGF"/>
</dbReference>
<protein>
    <recommendedName>
        <fullName evidence="5">Interleukin-1 beta</fullName>
    </recommendedName>
</protein>
<comment type="caution">
    <text evidence="14">The sequence shown here is derived from an EMBL/GenBank/DDBJ whole genome shotgun (WGS) entry which is preliminary data.</text>
</comment>
<evidence type="ECO:0000256" key="5">
    <source>
        <dbReference type="ARBA" id="ARBA00014702"/>
    </source>
</evidence>
<keyword evidence="6" id="KW-0963">Cytoplasm</keyword>
<keyword evidence="8" id="KW-0964">Secreted</keyword>
<dbReference type="PANTHER" id="PTHR10078:SF30">
    <property type="entry name" value="INTERLEUKIN-1 BETA"/>
    <property type="match status" value="1"/>
</dbReference>
<dbReference type="EMBL" id="JAYKXH010000022">
    <property type="protein sequence ID" value="KAK7127645.1"/>
    <property type="molecule type" value="Genomic_DNA"/>
</dbReference>
<evidence type="ECO:0000256" key="3">
    <source>
        <dbReference type="ARBA" id="ARBA00004550"/>
    </source>
</evidence>
<dbReference type="GO" id="GO:0006955">
    <property type="term" value="P:immune response"/>
    <property type="evidence" value="ECO:0007669"/>
    <property type="project" value="InterPro"/>
</dbReference>
<gene>
    <name evidence="14" type="ORF">R3I93_020277</name>
</gene>
<dbReference type="InterPro" id="IPR000975">
    <property type="entry name" value="IL-1_fam"/>
</dbReference>
<name>A0AAN9GTG1_9TELE</name>
<dbReference type="PANTHER" id="PTHR10078">
    <property type="entry name" value="INTERLEUKIN-1 FAMILY MEMBER"/>
    <property type="match status" value="1"/>
</dbReference>
<keyword evidence="7" id="KW-0202">Cytokine</keyword>
<evidence type="ECO:0000256" key="10">
    <source>
        <dbReference type="ARBA" id="ARBA00023198"/>
    </source>
</evidence>
<evidence type="ECO:0000256" key="12">
    <source>
        <dbReference type="ARBA" id="ARBA00023246"/>
    </source>
</evidence>
<evidence type="ECO:0000313" key="15">
    <source>
        <dbReference type="Proteomes" id="UP001364617"/>
    </source>
</evidence>
<evidence type="ECO:0000313" key="14">
    <source>
        <dbReference type="EMBL" id="KAK7127645.1"/>
    </source>
</evidence>